<dbReference type="PANTHER" id="PTHR35807">
    <property type="entry name" value="TRANSCRIPTIONAL REGULATOR REDD-RELATED"/>
    <property type="match status" value="1"/>
</dbReference>
<dbReference type="InterPro" id="IPR001867">
    <property type="entry name" value="OmpR/PhoB-type_DNA-bd"/>
</dbReference>
<name>A0A1G8ME02_9ACTN</name>
<organism evidence="7 8">
    <name type="scientific">Nonomuraea jiangxiensis</name>
    <dbReference type="NCBI Taxonomy" id="633440"/>
    <lineage>
        <taxon>Bacteria</taxon>
        <taxon>Bacillati</taxon>
        <taxon>Actinomycetota</taxon>
        <taxon>Actinomycetes</taxon>
        <taxon>Streptosporangiales</taxon>
        <taxon>Streptosporangiaceae</taxon>
        <taxon>Nonomuraea</taxon>
    </lineage>
</organism>
<reference evidence="7 8" key="1">
    <citation type="submission" date="2016-10" db="EMBL/GenBank/DDBJ databases">
        <authorList>
            <person name="de Groot N.N."/>
        </authorList>
    </citation>
    <scope>NUCLEOTIDE SEQUENCE [LARGE SCALE GENOMIC DNA]</scope>
    <source>
        <strain evidence="7 8">CGMCC 4.6533</strain>
    </source>
</reference>
<evidence type="ECO:0000313" key="8">
    <source>
        <dbReference type="Proteomes" id="UP000199202"/>
    </source>
</evidence>
<dbReference type="PANTHER" id="PTHR35807:SF1">
    <property type="entry name" value="TRANSCRIPTIONAL REGULATOR REDD"/>
    <property type="match status" value="1"/>
</dbReference>
<dbReference type="AlphaFoldDB" id="A0A1G8ME02"/>
<dbReference type="InterPro" id="IPR011990">
    <property type="entry name" value="TPR-like_helical_dom_sf"/>
</dbReference>
<dbReference type="GO" id="GO:0003677">
    <property type="term" value="F:DNA binding"/>
    <property type="evidence" value="ECO:0007669"/>
    <property type="project" value="UniProtKB-UniRule"/>
</dbReference>
<dbReference type="SMART" id="SM00862">
    <property type="entry name" value="Trans_reg_C"/>
    <property type="match status" value="1"/>
</dbReference>
<evidence type="ECO:0000256" key="1">
    <source>
        <dbReference type="ARBA" id="ARBA00005820"/>
    </source>
</evidence>
<keyword evidence="3 5" id="KW-0238">DNA-binding</keyword>
<dbReference type="Proteomes" id="UP000199202">
    <property type="component" value="Unassembled WGS sequence"/>
</dbReference>
<evidence type="ECO:0000256" key="2">
    <source>
        <dbReference type="ARBA" id="ARBA00023015"/>
    </source>
</evidence>
<dbReference type="SUPFAM" id="SSF46894">
    <property type="entry name" value="C-terminal effector domain of the bipartite response regulators"/>
    <property type="match status" value="1"/>
</dbReference>
<dbReference type="CDD" id="cd15831">
    <property type="entry name" value="BTAD"/>
    <property type="match status" value="1"/>
</dbReference>
<dbReference type="InterPro" id="IPR036388">
    <property type="entry name" value="WH-like_DNA-bd_sf"/>
</dbReference>
<dbReference type="Pfam" id="PF03704">
    <property type="entry name" value="BTAD"/>
    <property type="match status" value="1"/>
</dbReference>
<dbReference type="PROSITE" id="PS51755">
    <property type="entry name" value="OMPR_PHOB"/>
    <property type="match status" value="1"/>
</dbReference>
<accession>A0A1G8ME02</accession>
<evidence type="ECO:0000259" key="6">
    <source>
        <dbReference type="PROSITE" id="PS51755"/>
    </source>
</evidence>
<protein>
    <submittedName>
        <fullName evidence="7">DNA-binding transcriptional activator of the SARP family</fullName>
    </submittedName>
</protein>
<comment type="similarity">
    <text evidence="1">Belongs to the AfsR/DnrI/RedD regulatory family.</text>
</comment>
<dbReference type="GO" id="GO:0000160">
    <property type="term" value="P:phosphorelay signal transduction system"/>
    <property type="evidence" value="ECO:0007669"/>
    <property type="project" value="InterPro"/>
</dbReference>
<dbReference type="GO" id="GO:0006355">
    <property type="term" value="P:regulation of DNA-templated transcription"/>
    <property type="evidence" value="ECO:0007669"/>
    <property type="project" value="InterPro"/>
</dbReference>
<proteinExistence type="inferred from homology"/>
<feature type="DNA-binding region" description="OmpR/PhoB-type" evidence="5">
    <location>
        <begin position="1"/>
        <end position="90"/>
    </location>
</feature>
<dbReference type="RefSeq" id="WP_090931893.1">
    <property type="nucleotide sequence ID" value="NZ_FNDJ01000006.1"/>
</dbReference>
<dbReference type="FunFam" id="1.25.40.10:FF:000222">
    <property type="entry name" value="SARP family transcriptional regulator"/>
    <property type="match status" value="1"/>
</dbReference>
<dbReference type="InterPro" id="IPR051677">
    <property type="entry name" value="AfsR-DnrI-RedD_regulator"/>
</dbReference>
<sequence>MQFGILGALEVMDGEHQLSPRSIKQRSLLALLLCHHGMVAQSELLIDALWGAEAGDAGGQRLRLQLHRLRRTLGESVPISHRPTGYQLRVPDDAVDAWRFESLVREGRQALLAKNVARGSDLLRTALDMWRGPALSGLNDISFLHRQATRLEEQRLAALADRINADLRLRRHSELVGELSALVREHPLRERFRGQLMIALYRSGRQAEALDVYRDGRHILTKDLGLEPSMELRRLQVAILTSDSSLSDGRVPVGGRAVHRRGGHRHVQGCPHCSKRLR</sequence>
<evidence type="ECO:0000313" key="7">
    <source>
        <dbReference type="EMBL" id="SDI66161.1"/>
    </source>
</evidence>
<dbReference type="Pfam" id="PF00486">
    <property type="entry name" value="Trans_reg_C"/>
    <property type="match status" value="1"/>
</dbReference>
<dbReference type="InterPro" id="IPR005158">
    <property type="entry name" value="BTAD"/>
</dbReference>
<dbReference type="Gene3D" id="1.10.10.10">
    <property type="entry name" value="Winged helix-like DNA-binding domain superfamily/Winged helix DNA-binding domain"/>
    <property type="match status" value="1"/>
</dbReference>
<dbReference type="SMART" id="SM01043">
    <property type="entry name" value="BTAD"/>
    <property type="match status" value="1"/>
</dbReference>
<dbReference type="STRING" id="633440.SAMN05421869_106385"/>
<keyword evidence="8" id="KW-1185">Reference proteome</keyword>
<dbReference type="InterPro" id="IPR016032">
    <property type="entry name" value="Sig_transdc_resp-reg_C-effctor"/>
</dbReference>
<evidence type="ECO:0000256" key="5">
    <source>
        <dbReference type="PROSITE-ProRule" id="PRU01091"/>
    </source>
</evidence>
<dbReference type="EMBL" id="FNDJ01000006">
    <property type="protein sequence ID" value="SDI66161.1"/>
    <property type="molecule type" value="Genomic_DNA"/>
</dbReference>
<evidence type="ECO:0000256" key="4">
    <source>
        <dbReference type="ARBA" id="ARBA00023163"/>
    </source>
</evidence>
<keyword evidence="4" id="KW-0804">Transcription</keyword>
<evidence type="ECO:0000256" key="3">
    <source>
        <dbReference type="ARBA" id="ARBA00023125"/>
    </source>
</evidence>
<gene>
    <name evidence="7" type="ORF">SAMN05421869_106385</name>
</gene>
<keyword evidence="2" id="KW-0805">Transcription regulation</keyword>
<feature type="domain" description="OmpR/PhoB-type" evidence="6">
    <location>
        <begin position="1"/>
        <end position="90"/>
    </location>
</feature>
<dbReference type="OrthoDB" id="4336084at2"/>
<dbReference type="SUPFAM" id="SSF48452">
    <property type="entry name" value="TPR-like"/>
    <property type="match status" value="1"/>
</dbReference>
<dbReference type="Gene3D" id="1.25.40.10">
    <property type="entry name" value="Tetratricopeptide repeat domain"/>
    <property type="match status" value="1"/>
</dbReference>